<dbReference type="GO" id="GO:0030001">
    <property type="term" value="P:metal ion transport"/>
    <property type="evidence" value="ECO:0007669"/>
    <property type="project" value="InterPro"/>
</dbReference>
<dbReference type="GO" id="GO:0031398">
    <property type="term" value="P:positive regulation of protein ubiquitination"/>
    <property type="evidence" value="ECO:0007669"/>
    <property type="project" value="TreeGrafter"/>
</dbReference>
<dbReference type="OrthoDB" id="10003116at2759"/>
<feature type="compositionally biased region" description="Acidic residues" evidence="5">
    <location>
        <begin position="20"/>
        <end position="30"/>
    </location>
</feature>
<accession>K5VW45</accession>
<dbReference type="RefSeq" id="XP_007330372.1">
    <property type="nucleotide sequence ID" value="XM_007330310.1"/>
</dbReference>
<gene>
    <name evidence="7" type="ORF">AGABI1DRAFT_59703</name>
</gene>
<dbReference type="AlphaFoldDB" id="K5VW45"/>
<feature type="compositionally biased region" description="Polar residues" evidence="5">
    <location>
        <begin position="37"/>
        <end position="46"/>
    </location>
</feature>
<dbReference type="InParanoid" id="K5VW45"/>
<dbReference type="Proteomes" id="UP000008493">
    <property type="component" value="Unassembled WGS sequence"/>
</dbReference>
<dbReference type="OMA" id="LMTLGWF"/>
<feature type="transmembrane region" description="Helical" evidence="6">
    <location>
        <begin position="338"/>
        <end position="359"/>
    </location>
</feature>
<keyword evidence="3 6" id="KW-1133">Transmembrane helix</keyword>
<dbReference type="GO" id="GO:0007034">
    <property type="term" value="P:vacuolar transport"/>
    <property type="evidence" value="ECO:0007669"/>
    <property type="project" value="InterPro"/>
</dbReference>
<evidence type="ECO:0008006" key="9">
    <source>
        <dbReference type="Google" id="ProtNLM"/>
    </source>
</evidence>
<organism evidence="7 8">
    <name type="scientific">Agaricus bisporus var. burnettii (strain JB137-S8 / ATCC MYA-4627 / FGSC 10392)</name>
    <name type="common">White button mushroom</name>
    <dbReference type="NCBI Taxonomy" id="597362"/>
    <lineage>
        <taxon>Eukaryota</taxon>
        <taxon>Fungi</taxon>
        <taxon>Dikarya</taxon>
        <taxon>Basidiomycota</taxon>
        <taxon>Agaricomycotina</taxon>
        <taxon>Agaricomycetes</taxon>
        <taxon>Agaricomycetidae</taxon>
        <taxon>Agaricales</taxon>
        <taxon>Agaricineae</taxon>
        <taxon>Agaricaceae</taxon>
        <taxon>Agaricus</taxon>
    </lineage>
</organism>
<feature type="compositionally biased region" description="Low complexity" evidence="5">
    <location>
        <begin position="113"/>
        <end position="122"/>
    </location>
</feature>
<dbReference type="KEGG" id="abp:AGABI1DRAFT59703"/>
<evidence type="ECO:0000256" key="2">
    <source>
        <dbReference type="ARBA" id="ARBA00022692"/>
    </source>
</evidence>
<dbReference type="GO" id="GO:0005794">
    <property type="term" value="C:Golgi apparatus"/>
    <property type="evidence" value="ECO:0007669"/>
    <property type="project" value="TreeGrafter"/>
</dbReference>
<keyword evidence="2 6" id="KW-0812">Transmembrane</keyword>
<name>K5VW45_AGABU</name>
<evidence type="ECO:0000256" key="6">
    <source>
        <dbReference type="SAM" id="Phobius"/>
    </source>
</evidence>
<sequence length="426" mass="46476">MPSSPRYRPILPTTAQDAEREMEEAFESDNDDAHSAYESTPLTLNHNNHDDDTLPSPTSSNQFPAAHRRTLSNAIPGAYDFEREYDYPPPGSPPRPSATALPNDIGNSNGILPSSPVRPSRPTRSFFRRIAGAVLPTHYTRVPIDEAESSRAVGGGIENDGVFANVMAKPQRPRVIQMENGEVHVVPEENQKETPPSYAEAQADAVPPYWETTVHAPAGVDPGADMIIDDLPTGSFLVFCLNAFFSFFFQFVGFLLTYLLHTSHAAKFGSRAGLGLTLIQLGFYSRSMSDGPIDDATSAADSVGMGGMGSPTPTLGADPTPAAPVPDDAVISVSSRDWLSFVFMTLGWFLLLSSLIGFWRVKRWENALRTPPVPVTAEDVERDRETRRNIEHAFGIGFSRDEEETQTVEAAAEARLTRDLRAAGLI</sequence>
<feature type="region of interest" description="Disordered" evidence="5">
    <location>
        <begin position="1"/>
        <end position="66"/>
    </location>
</feature>
<dbReference type="PANTHER" id="PTHR13396:SF5">
    <property type="entry name" value="NEDD4 FAMILY INTERACTING PROTEIN"/>
    <property type="match status" value="1"/>
</dbReference>
<protein>
    <recommendedName>
        <fullName evidence="9">Metal homeostatis protein bsd2</fullName>
    </recommendedName>
</protein>
<evidence type="ECO:0000256" key="5">
    <source>
        <dbReference type="SAM" id="MobiDB-lite"/>
    </source>
</evidence>
<dbReference type="GO" id="GO:0005783">
    <property type="term" value="C:endoplasmic reticulum"/>
    <property type="evidence" value="ECO:0007669"/>
    <property type="project" value="TreeGrafter"/>
</dbReference>
<evidence type="ECO:0000256" key="1">
    <source>
        <dbReference type="ARBA" id="ARBA00004141"/>
    </source>
</evidence>
<evidence type="ECO:0000256" key="3">
    <source>
        <dbReference type="ARBA" id="ARBA00022989"/>
    </source>
</evidence>
<comment type="subcellular location">
    <subcellularLocation>
        <location evidence="1">Membrane</location>
        <topology evidence="1">Multi-pass membrane protein</topology>
    </subcellularLocation>
</comment>
<dbReference type="GeneID" id="18830296"/>
<dbReference type="FunCoup" id="K5VW45">
    <property type="interactions" value="105"/>
</dbReference>
<proteinExistence type="predicted"/>
<dbReference type="Pfam" id="PF10176">
    <property type="entry name" value="NEDD4_Bsd2"/>
    <property type="match status" value="1"/>
</dbReference>
<dbReference type="HOGENOM" id="CLU_016313_1_0_1"/>
<keyword evidence="4 6" id="KW-0472">Membrane</keyword>
<reference evidence="8" key="1">
    <citation type="journal article" date="2012" name="Proc. Natl. Acad. Sci. U.S.A.">
        <title>Genome sequence of the button mushroom Agaricus bisporus reveals mechanisms governing adaptation to a humic-rich ecological niche.</title>
        <authorList>
            <person name="Morin E."/>
            <person name="Kohler A."/>
            <person name="Baker A.R."/>
            <person name="Foulongne-Oriol M."/>
            <person name="Lombard V."/>
            <person name="Nagy L.G."/>
            <person name="Ohm R.A."/>
            <person name="Patyshakuliyeva A."/>
            <person name="Brun A."/>
            <person name="Aerts A.L."/>
            <person name="Bailey A.M."/>
            <person name="Billette C."/>
            <person name="Coutinho P.M."/>
            <person name="Deakin G."/>
            <person name="Doddapaneni H."/>
            <person name="Floudas D."/>
            <person name="Grimwood J."/>
            <person name="Hilden K."/>
            <person name="Kuees U."/>
            <person name="LaButti K.M."/>
            <person name="Lapidus A."/>
            <person name="Lindquist E.A."/>
            <person name="Lucas S.M."/>
            <person name="Murat C."/>
            <person name="Riley R.W."/>
            <person name="Salamov A.A."/>
            <person name="Schmutz J."/>
            <person name="Subramanian V."/>
            <person name="Woesten H.A.B."/>
            <person name="Xu J."/>
            <person name="Eastwood D.C."/>
            <person name="Foster G.D."/>
            <person name="Sonnenberg A.S."/>
            <person name="Cullen D."/>
            <person name="de Vries R.P."/>
            <person name="Lundell T."/>
            <person name="Hibbett D.S."/>
            <person name="Henrissat B."/>
            <person name="Burton K.S."/>
            <person name="Kerrigan R.W."/>
            <person name="Challen M.P."/>
            <person name="Grigoriev I.V."/>
            <person name="Martin F."/>
        </authorList>
    </citation>
    <scope>NUCLEOTIDE SEQUENCE [LARGE SCALE GENOMIC DNA]</scope>
    <source>
        <strain evidence="8">JB137-S8 / ATCC MYA-4627 / FGSC 10392</strain>
    </source>
</reference>
<dbReference type="STRING" id="597362.K5VW45"/>
<dbReference type="InterPro" id="IPR019325">
    <property type="entry name" value="NEDD4/Bsd2"/>
</dbReference>
<dbReference type="EMBL" id="JH971391">
    <property type="protein sequence ID" value="EKM78694.1"/>
    <property type="molecule type" value="Genomic_DNA"/>
</dbReference>
<evidence type="ECO:0000313" key="7">
    <source>
        <dbReference type="EMBL" id="EKM78694.1"/>
    </source>
</evidence>
<dbReference type="CDD" id="cd22212">
    <property type="entry name" value="NDFIP-like"/>
    <property type="match status" value="1"/>
</dbReference>
<dbReference type="PANTHER" id="PTHR13396">
    <property type="entry name" value="NEDD4 FAMILY INTERACTING PROTEIN 1/2"/>
    <property type="match status" value="1"/>
</dbReference>
<feature type="compositionally biased region" description="Pro residues" evidence="5">
    <location>
        <begin position="87"/>
        <end position="96"/>
    </location>
</feature>
<dbReference type="GO" id="GO:0016020">
    <property type="term" value="C:membrane"/>
    <property type="evidence" value="ECO:0007669"/>
    <property type="project" value="UniProtKB-SubCell"/>
</dbReference>
<dbReference type="GO" id="GO:0048471">
    <property type="term" value="C:perinuclear region of cytoplasm"/>
    <property type="evidence" value="ECO:0007669"/>
    <property type="project" value="TreeGrafter"/>
</dbReference>
<evidence type="ECO:0000313" key="8">
    <source>
        <dbReference type="Proteomes" id="UP000008493"/>
    </source>
</evidence>
<dbReference type="eggNOG" id="KOG4812">
    <property type="taxonomic scope" value="Eukaryota"/>
</dbReference>
<evidence type="ECO:0000256" key="4">
    <source>
        <dbReference type="ARBA" id="ARBA00023136"/>
    </source>
</evidence>
<feature type="transmembrane region" description="Helical" evidence="6">
    <location>
        <begin position="236"/>
        <end position="260"/>
    </location>
</feature>
<keyword evidence="8" id="KW-1185">Reference proteome</keyword>
<feature type="region of interest" description="Disordered" evidence="5">
    <location>
        <begin position="81"/>
        <end position="122"/>
    </location>
</feature>
<dbReference type="GO" id="GO:0006511">
    <property type="term" value="P:ubiquitin-dependent protein catabolic process"/>
    <property type="evidence" value="ECO:0007669"/>
    <property type="project" value="TreeGrafter"/>
</dbReference>